<dbReference type="Proteomes" id="UP000178558">
    <property type="component" value="Unassembled WGS sequence"/>
</dbReference>
<organism evidence="2 3">
    <name type="scientific">Candidatus Roizmanbacteria bacterium RIFCSPLOWO2_01_FULL_40_42</name>
    <dbReference type="NCBI Taxonomy" id="1802066"/>
    <lineage>
        <taxon>Bacteria</taxon>
        <taxon>Candidatus Roizmaniibacteriota</taxon>
    </lineage>
</organism>
<protein>
    <recommendedName>
        <fullName evidence="4">Dipeptidylpeptidase IV N-terminal domain-containing protein</fullName>
    </recommendedName>
</protein>
<name>A0A1F7J3L3_9BACT</name>
<keyword evidence="1" id="KW-0472">Membrane</keyword>
<dbReference type="AlphaFoldDB" id="A0A1F7J3L3"/>
<dbReference type="InterPro" id="IPR011042">
    <property type="entry name" value="6-blade_b-propeller_TolB-like"/>
</dbReference>
<evidence type="ECO:0000313" key="3">
    <source>
        <dbReference type="Proteomes" id="UP000178558"/>
    </source>
</evidence>
<comment type="caution">
    <text evidence="2">The sequence shown here is derived from an EMBL/GenBank/DDBJ whole genome shotgun (WGS) entry which is preliminary data.</text>
</comment>
<dbReference type="SUPFAM" id="SSF82171">
    <property type="entry name" value="DPP6 N-terminal domain-like"/>
    <property type="match status" value="1"/>
</dbReference>
<feature type="transmembrane region" description="Helical" evidence="1">
    <location>
        <begin position="21"/>
        <end position="42"/>
    </location>
</feature>
<dbReference type="Gene3D" id="2.120.10.30">
    <property type="entry name" value="TolB, C-terminal domain"/>
    <property type="match status" value="1"/>
</dbReference>
<keyword evidence="1" id="KW-1133">Transmembrane helix</keyword>
<gene>
    <name evidence="2" type="ORF">A3B50_00290</name>
</gene>
<dbReference type="EMBL" id="MGAQ01000020">
    <property type="protein sequence ID" value="OGK50210.1"/>
    <property type="molecule type" value="Genomic_DNA"/>
</dbReference>
<accession>A0A1F7J3L3</accession>
<sequence>MESVGTPIVNEVEDKTGKKKVVYISIVVLVLLIIGASLVLFLSRKESPSAKRSGIFTKSAVTQPPQNSSQLPLIHSFEALKTTTTSPRLIYAEKNEVKSVDLITNKIVTLPIKLSSDAPFVSEILPSPTFRWVAYIDTRDGNIWIMDNQGNHKIKVSNQSLIEAKDTWGIRTYISTWSPDEKLLLFHVAIDNKGMRNPDDKKNPNTQEGYYLADLNSGKVYLVPPLDNTQNYDIVGFIPKTNTLLYAYSEFIQSDDNNIVHLFALDVLSGVYNKVKTFDSFALQFSLFRDGKRVVSAEGNSGDSNPKEPTYSKISVSSINFEAAQLIASSSAWAGVHGPKVSPNGLFIAYMKRNSNSENDVIIYDLETHSEKNLGQVNYISYWYNDNKLVIAEGNGPNKVTLLDIQTGERKIITEDNGFNPSNLP</sequence>
<reference evidence="2 3" key="1">
    <citation type="journal article" date="2016" name="Nat. Commun.">
        <title>Thousands of microbial genomes shed light on interconnected biogeochemical processes in an aquifer system.</title>
        <authorList>
            <person name="Anantharaman K."/>
            <person name="Brown C.T."/>
            <person name="Hug L.A."/>
            <person name="Sharon I."/>
            <person name="Castelle C.J."/>
            <person name="Probst A.J."/>
            <person name="Thomas B.C."/>
            <person name="Singh A."/>
            <person name="Wilkins M.J."/>
            <person name="Karaoz U."/>
            <person name="Brodie E.L."/>
            <person name="Williams K.H."/>
            <person name="Hubbard S.S."/>
            <person name="Banfield J.F."/>
        </authorList>
    </citation>
    <scope>NUCLEOTIDE SEQUENCE [LARGE SCALE GENOMIC DNA]</scope>
</reference>
<keyword evidence="1" id="KW-0812">Transmembrane</keyword>
<evidence type="ECO:0000256" key="1">
    <source>
        <dbReference type="SAM" id="Phobius"/>
    </source>
</evidence>
<proteinExistence type="predicted"/>
<evidence type="ECO:0008006" key="4">
    <source>
        <dbReference type="Google" id="ProtNLM"/>
    </source>
</evidence>
<evidence type="ECO:0000313" key="2">
    <source>
        <dbReference type="EMBL" id="OGK50210.1"/>
    </source>
</evidence>